<organism evidence="1 2">
    <name type="scientific">Entomophthora muscae</name>
    <dbReference type="NCBI Taxonomy" id="34485"/>
    <lineage>
        <taxon>Eukaryota</taxon>
        <taxon>Fungi</taxon>
        <taxon>Fungi incertae sedis</taxon>
        <taxon>Zoopagomycota</taxon>
        <taxon>Entomophthoromycotina</taxon>
        <taxon>Entomophthoromycetes</taxon>
        <taxon>Entomophthorales</taxon>
        <taxon>Entomophthoraceae</taxon>
        <taxon>Entomophthora</taxon>
    </lineage>
</organism>
<keyword evidence="2" id="KW-1185">Reference proteome</keyword>
<proteinExistence type="predicted"/>
<evidence type="ECO:0000313" key="1">
    <source>
        <dbReference type="EMBL" id="KAJ9076844.1"/>
    </source>
</evidence>
<protein>
    <submittedName>
        <fullName evidence="1">Citrate (Si)-synthase</fullName>
        <ecNumber evidence="1">2.3.3.1</ecNumber>
    </submittedName>
</protein>
<comment type="caution">
    <text evidence="1">The sequence shown here is derived from an EMBL/GenBank/DDBJ whole genome shotgun (WGS) entry which is preliminary data.</text>
</comment>
<name>A0ACC2TQH1_9FUNG</name>
<keyword evidence="1" id="KW-0808">Transferase</keyword>
<evidence type="ECO:0000313" key="2">
    <source>
        <dbReference type="Proteomes" id="UP001165960"/>
    </source>
</evidence>
<sequence length="175" mass="19262">MPRFVSLIKSSSARPFLTGSRFYSSPASATLKERLVQLIPEKQAEIKQIKAEHGSKPLGTVTVDMVYGGMRGIKGLIWEGSVLDPEEGIRFRGLSIPECQAKLPAAEGGSEPLPESLFWLLVTGEVPTPEQVRVLSKDWASRSAIPKFVEDLIDSLPKTLHPMSQFFYCGYSPPT</sequence>
<gene>
    <name evidence="1" type="primary">CIT1_2</name>
    <name evidence="1" type="ORF">DSO57_1022443</name>
</gene>
<accession>A0ACC2TQH1</accession>
<dbReference type="EC" id="2.3.3.1" evidence="1"/>
<reference evidence="1" key="1">
    <citation type="submission" date="2022-04" db="EMBL/GenBank/DDBJ databases">
        <title>Genome of the entomopathogenic fungus Entomophthora muscae.</title>
        <authorList>
            <person name="Elya C."/>
            <person name="Lovett B.R."/>
            <person name="Lee E."/>
            <person name="Macias A.M."/>
            <person name="Hajek A.E."/>
            <person name="De Bivort B.L."/>
            <person name="Kasson M.T."/>
            <person name="De Fine Licht H.H."/>
            <person name="Stajich J.E."/>
        </authorList>
    </citation>
    <scope>NUCLEOTIDE SEQUENCE</scope>
    <source>
        <strain evidence="1">Berkeley</strain>
    </source>
</reference>
<dbReference type="EMBL" id="QTSX02002242">
    <property type="protein sequence ID" value="KAJ9076844.1"/>
    <property type="molecule type" value="Genomic_DNA"/>
</dbReference>
<keyword evidence="1" id="KW-0012">Acyltransferase</keyword>
<dbReference type="Proteomes" id="UP001165960">
    <property type="component" value="Unassembled WGS sequence"/>
</dbReference>